<protein>
    <submittedName>
        <fullName evidence="2">Uncharacterized protein</fullName>
    </submittedName>
</protein>
<reference evidence="3" key="1">
    <citation type="submission" date="2024-07" db="EMBL/GenBank/DDBJ databases">
        <title>Two chromosome-level genome assemblies of Korean endemic species Abeliophyllum distichum and Forsythia ovata (Oleaceae).</title>
        <authorList>
            <person name="Jang H."/>
        </authorList>
    </citation>
    <scope>NUCLEOTIDE SEQUENCE [LARGE SCALE GENOMIC DNA]</scope>
</reference>
<accession>A0ABD1NTW9</accession>
<evidence type="ECO:0000313" key="3">
    <source>
        <dbReference type="Proteomes" id="UP001604336"/>
    </source>
</evidence>
<keyword evidence="1" id="KW-0175">Coiled coil</keyword>
<dbReference type="EMBL" id="JBFOLK010000495">
    <property type="protein sequence ID" value="KAL2454031.1"/>
    <property type="molecule type" value="Genomic_DNA"/>
</dbReference>
<feature type="coiled-coil region" evidence="1">
    <location>
        <begin position="39"/>
        <end position="129"/>
    </location>
</feature>
<gene>
    <name evidence="2" type="ORF">Adt_48471</name>
</gene>
<evidence type="ECO:0000256" key="1">
    <source>
        <dbReference type="SAM" id="Coils"/>
    </source>
</evidence>
<keyword evidence="3" id="KW-1185">Reference proteome</keyword>
<organism evidence="2 3">
    <name type="scientific">Abeliophyllum distichum</name>
    <dbReference type="NCBI Taxonomy" id="126358"/>
    <lineage>
        <taxon>Eukaryota</taxon>
        <taxon>Viridiplantae</taxon>
        <taxon>Streptophyta</taxon>
        <taxon>Embryophyta</taxon>
        <taxon>Tracheophyta</taxon>
        <taxon>Spermatophyta</taxon>
        <taxon>Magnoliopsida</taxon>
        <taxon>eudicotyledons</taxon>
        <taxon>Gunneridae</taxon>
        <taxon>Pentapetalae</taxon>
        <taxon>asterids</taxon>
        <taxon>lamiids</taxon>
        <taxon>Lamiales</taxon>
        <taxon>Oleaceae</taxon>
        <taxon>Forsythieae</taxon>
        <taxon>Abeliophyllum</taxon>
    </lineage>
</organism>
<evidence type="ECO:0000313" key="2">
    <source>
        <dbReference type="EMBL" id="KAL2454031.1"/>
    </source>
</evidence>
<dbReference type="Proteomes" id="UP001604336">
    <property type="component" value="Unassembled WGS sequence"/>
</dbReference>
<sequence length="161" mass="18288">MGAQAVKKYFIPKWEDFSAHGELEDVLEASLASAIRASAMQLKAALESARTAYEQMEADLKESESNVLNLTKQLDNVNAAQKVTAEALEAANGEKRRLLEEAKLRDDEIQSLRRDLESSENGRKEAEAGRKWRRSWQLQRRSSWQTFTILKPIPTFLIILP</sequence>
<dbReference type="AlphaFoldDB" id="A0ABD1NTW9"/>
<name>A0ABD1NTW9_9LAMI</name>
<comment type="caution">
    <text evidence="2">The sequence shown here is derived from an EMBL/GenBank/DDBJ whole genome shotgun (WGS) entry which is preliminary data.</text>
</comment>
<proteinExistence type="predicted"/>